<dbReference type="PANTHER" id="PTHR30514">
    <property type="entry name" value="GLUCOKINASE"/>
    <property type="match status" value="1"/>
</dbReference>
<evidence type="ECO:0000256" key="1">
    <source>
        <dbReference type="ARBA" id="ARBA00023015"/>
    </source>
</evidence>
<dbReference type="eggNOG" id="COG1737">
    <property type="taxonomic scope" value="Bacteria"/>
</dbReference>
<dbReference type="InterPro" id="IPR009057">
    <property type="entry name" value="Homeodomain-like_sf"/>
</dbReference>
<dbReference type="PROSITE" id="PS51071">
    <property type="entry name" value="HTH_RPIR"/>
    <property type="match status" value="1"/>
</dbReference>
<gene>
    <name evidence="5" type="ORF">HMPREF9488_02124</name>
</gene>
<dbReference type="SUPFAM" id="SSF46689">
    <property type="entry name" value="Homeodomain-like"/>
    <property type="match status" value="1"/>
</dbReference>
<dbReference type="GO" id="GO:0003677">
    <property type="term" value="F:DNA binding"/>
    <property type="evidence" value="ECO:0007669"/>
    <property type="project" value="UniProtKB-KW"/>
</dbReference>
<dbReference type="SUPFAM" id="SSF53697">
    <property type="entry name" value="SIS domain"/>
    <property type="match status" value="1"/>
</dbReference>
<dbReference type="GO" id="GO:0097367">
    <property type="term" value="F:carbohydrate derivative binding"/>
    <property type="evidence" value="ECO:0007669"/>
    <property type="project" value="InterPro"/>
</dbReference>
<dbReference type="Gene3D" id="1.10.10.10">
    <property type="entry name" value="Winged helix-like DNA-binding domain superfamily/Winged helix DNA-binding domain"/>
    <property type="match status" value="1"/>
</dbReference>
<sequence>MNIFNKLEQLVDLTDNEKILVCYMKEHTNDFIRLSAKDISKTCFVSVSTLYRLCNKLDVSGLSELKVHISASIENHLKEEKKFDYNFPFKQNETQYQIVHKLQEVYEQTITSTLNLIDLEQLRLIANQMRKAKSIDVYTSAGNIYFAENFKFQMQEIGINIHVPLEEYQQRLAAAMSNQDHVALVISFGGRGSSIGAITELLKKNKTPIVLICSTLENPLKNSADYILYMSSHEDHYNKISSFSTRMSLLYILDSLYTCYFKLDYDRNIKNKLTYYEKMTQIK</sequence>
<feature type="domain" description="HTH rpiR-type" evidence="4">
    <location>
        <begin position="1"/>
        <end position="76"/>
    </location>
</feature>
<evidence type="ECO:0000256" key="3">
    <source>
        <dbReference type="ARBA" id="ARBA00023163"/>
    </source>
</evidence>
<proteinExistence type="predicted"/>
<accession>E7GBI3</accession>
<dbReference type="STRING" id="100884.GCA_000269565_02236"/>
<dbReference type="HOGENOM" id="CLU_055769_2_0_9"/>
<keyword evidence="2" id="KW-0238">DNA-binding</keyword>
<dbReference type="Proteomes" id="UP000003157">
    <property type="component" value="Unassembled WGS sequence"/>
</dbReference>
<name>E7GBI3_9FIRM</name>
<dbReference type="Pfam" id="PF01380">
    <property type="entry name" value="SIS"/>
    <property type="match status" value="1"/>
</dbReference>
<dbReference type="InterPro" id="IPR047640">
    <property type="entry name" value="RpiR-like"/>
</dbReference>
<keyword evidence="1" id="KW-0805">Transcription regulation</keyword>
<dbReference type="RefSeq" id="WP_008789224.1">
    <property type="nucleotide sequence ID" value="NZ_AKCB01000001.1"/>
</dbReference>
<comment type="caution">
    <text evidence="5">The sequence shown here is derived from an EMBL/GenBank/DDBJ whole genome shotgun (WGS) entry which is preliminary data.</text>
</comment>
<keyword evidence="3" id="KW-0804">Transcription</keyword>
<protein>
    <submittedName>
        <fullName evidence="5">RpiR family Transcriptional regulator</fullName>
    </submittedName>
</protein>
<dbReference type="InterPro" id="IPR036388">
    <property type="entry name" value="WH-like_DNA-bd_sf"/>
</dbReference>
<dbReference type="GO" id="GO:1901135">
    <property type="term" value="P:carbohydrate derivative metabolic process"/>
    <property type="evidence" value="ECO:0007669"/>
    <property type="project" value="InterPro"/>
</dbReference>
<dbReference type="Gene3D" id="3.40.50.10490">
    <property type="entry name" value="Glucose-6-phosphate isomerase like protein, domain 1"/>
    <property type="match status" value="1"/>
</dbReference>
<dbReference type="EMBL" id="ADKX01000034">
    <property type="protein sequence ID" value="EFW04718.1"/>
    <property type="molecule type" value="Genomic_DNA"/>
</dbReference>
<evidence type="ECO:0000259" key="4">
    <source>
        <dbReference type="PROSITE" id="PS51071"/>
    </source>
</evidence>
<dbReference type="GO" id="GO:0003700">
    <property type="term" value="F:DNA-binding transcription factor activity"/>
    <property type="evidence" value="ECO:0007669"/>
    <property type="project" value="InterPro"/>
</dbReference>
<dbReference type="AlphaFoldDB" id="E7GBI3"/>
<dbReference type="Pfam" id="PF01418">
    <property type="entry name" value="HTH_6"/>
    <property type="match status" value="1"/>
</dbReference>
<dbReference type="InterPro" id="IPR001347">
    <property type="entry name" value="SIS_dom"/>
</dbReference>
<evidence type="ECO:0000313" key="6">
    <source>
        <dbReference type="Proteomes" id="UP000003157"/>
    </source>
</evidence>
<dbReference type="InterPro" id="IPR000281">
    <property type="entry name" value="HTH_RpiR"/>
</dbReference>
<keyword evidence="6" id="KW-1185">Reference proteome</keyword>
<reference evidence="5 6" key="1">
    <citation type="submission" date="2010-12" db="EMBL/GenBank/DDBJ databases">
        <title>The Genome Sequence of Coprobacillus sp. strain 29_1.</title>
        <authorList>
            <consortium name="The Broad Institute Genome Sequencing Platform"/>
            <person name="Earl A."/>
            <person name="Ward D."/>
            <person name="Feldgarden M."/>
            <person name="Gevers D."/>
            <person name="Daigneault M."/>
            <person name="Sibley C.D."/>
            <person name="White A."/>
            <person name="Strauss J."/>
            <person name="Allen-Vercoe E."/>
            <person name="Young S.K."/>
            <person name="Zeng Q."/>
            <person name="Gargeya S."/>
            <person name="Fitzgerald M."/>
            <person name="Haas B."/>
            <person name="Abouelleil A."/>
            <person name="Alvarado L."/>
            <person name="Arachchi H.M."/>
            <person name="Berlin A."/>
            <person name="Brown A."/>
            <person name="Chapman S.B."/>
            <person name="Chen Z."/>
            <person name="Dunbar C."/>
            <person name="Freedman E."/>
            <person name="Gearin G."/>
            <person name="Gellesch M."/>
            <person name="Goldberg J."/>
            <person name="Griggs A."/>
            <person name="Gujja S."/>
            <person name="Heilman E."/>
            <person name="Heiman D."/>
            <person name="Howarth C."/>
            <person name="Larson L."/>
            <person name="Lui A."/>
            <person name="MacDonald P.J.P."/>
            <person name="Mehta T."/>
            <person name="Montmayeur A."/>
            <person name="Murphy C."/>
            <person name="Neiman D."/>
            <person name="Pearson M."/>
            <person name="Priest M."/>
            <person name="Roberts A."/>
            <person name="Saif S."/>
            <person name="Shea T."/>
            <person name="Shenoy N."/>
            <person name="Sisk P."/>
            <person name="Stolte C."/>
            <person name="Sykes S."/>
            <person name="White J."/>
            <person name="Yandava C."/>
            <person name="Nusbaum C."/>
            <person name="Birren B."/>
        </authorList>
    </citation>
    <scope>NUCLEOTIDE SEQUENCE [LARGE SCALE GENOMIC DNA]</scope>
    <source>
        <strain evidence="5 6">29_1</strain>
    </source>
</reference>
<dbReference type="InterPro" id="IPR046348">
    <property type="entry name" value="SIS_dom_sf"/>
</dbReference>
<dbReference type="GeneID" id="78230069"/>
<organism evidence="5 6">
    <name type="scientific">Coprobacillus cateniformis</name>
    <dbReference type="NCBI Taxonomy" id="100884"/>
    <lineage>
        <taxon>Bacteria</taxon>
        <taxon>Bacillati</taxon>
        <taxon>Bacillota</taxon>
        <taxon>Erysipelotrichia</taxon>
        <taxon>Erysipelotrichales</taxon>
        <taxon>Coprobacillaceae</taxon>
        <taxon>Coprobacillus</taxon>
    </lineage>
</organism>
<evidence type="ECO:0000313" key="5">
    <source>
        <dbReference type="EMBL" id="EFW04718.1"/>
    </source>
</evidence>
<dbReference type="OrthoDB" id="63027at2"/>
<dbReference type="InterPro" id="IPR035472">
    <property type="entry name" value="RpiR-like_SIS"/>
</dbReference>
<evidence type="ECO:0000256" key="2">
    <source>
        <dbReference type="ARBA" id="ARBA00023125"/>
    </source>
</evidence>
<dbReference type="PANTHER" id="PTHR30514:SF10">
    <property type="entry name" value="MURR_RPIR FAMILY TRANSCRIPTIONAL REGULATOR"/>
    <property type="match status" value="1"/>
</dbReference>
<dbReference type="CDD" id="cd05013">
    <property type="entry name" value="SIS_RpiR"/>
    <property type="match status" value="1"/>
</dbReference>